<evidence type="ECO:0000313" key="7">
    <source>
        <dbReference type="EMBL" id="KAF8408068.1"/>
    </source>
</evidence>
<sequence>MMEGSMASSLKLFVYVISDFFRNGRFRVSEEYICLLFGCLPVSHFRKMLNDVSRFYWFFGLENWVVVVLGFGIPAMGKSPAKWIKTVLFGKKASKSNLSKERVVSKAANEKEEWISTEAPAADLAVGPPLISHPEPGSTEKNGGNSKLEKGIAADLPRDGVVLFSVNQDADTQGIKASDSPNDPERIRQEQAATKAQAAFRGYLARRAFRALKGIIRLQALVRGHLVRRQAVATLCCMQGIVKLQALVRGRRVRLSGIGLEVRQNCNLGNPLVAKRSSCSGVNTSPRTEKLPANVFASKLLSSSPNVMPLRLWYCLEEPNSAGKWLECWTLSRFWKPISQPKKILDTKSKRKRGNFQAVGTEPGRPKHSVRSVPAPTVDSGSLHSTPKSEKPKRNLRKVLSHPVDSVQEHPQNELEKVKRNLRKVSNSTMEASDRADVETEKPKCSLRNSSRFPAPDASEQGTSDSAEKKKDLTVAVSKDSKQSDVDTIPKPLAADDPVDVLQDDHSTAELQPLESGGSDENIPMINGELSSKEDQTSNGNQETSKRRASFPAKQECTGNGIQSTPTLPSYMAPTKSAKAKLRGQGSPMFGQDEAEKNGFTRRHSLPSSTNGKLSSLLPRTHKLVQASGKGGIKSDRSLLSSRDGKEKVIQAGWRR</sequence>
<proteinExistence type="inferred from homology"/>
<dbReference type="EMBL" id="JABCRI010000004">
    <property type="protein sequence ID" value="KAF8408068.1"/>
    <property type="molecule type" value="Genomic_DNA"/>
</dbReference>
<dbReference type="SMART" id="SM00015">
    <property type="entry name" value="IQ"/>
    <property type="match status" value="2"/>
</dbReference>
<feature type="domain" description="DUF4005" evidence="6">
    <location>
        <begin position="527"/>
        <end position="635"/>
    </location>
</feature>
<dbReference type="OrthoDB" id="1905649at2759"/>
<dbReference type="OMA" id="STKTEYP"/>
<feature type="compositionally biased region" description="Basic and acidic residues" evidence="4">
    <location>
        <begin position="407"/>
        <end position="419"/>
    </location>
</feature>
<keyword evidence="8" id="KW-1185">Reference proteome</keyword>
<feature type="compositionally biased region" description="Basic and acidic residues" evidence="4">
    <location>
        <begin position="466"/>
        <end position="485"/>
    </location>
</feature>
<evidence type="ECO:0000259" key="6">
    <source>
        <dbReference type="Pfam" id="PF13178"/>
    </source>
</evidence>
<evidence type="ECO:0000256" key="4">
    <source>
        <dbReference type="SAM" id="MobiDB-lite"/>
    </source>
</evidence>
<dbReference type="Proteomes" id="UP000655225">
    <property type="component" value="Unassembled WGS sequence"/>
</dbReference>
<dbReference type="Pfam" id="PF13178">
    <property type="entry name" value="DUF4005"/>
    <property type="match status" value="1"/>
</dbReference>
<evidence type="ECO:0000256" key="3">
    <source>
        <dbReference type="ARBA" id="ARBA00024378"/>
    </source>
</evidence>
<keyword evidence="1" id="KW-0112">Calmodulin-binding</keyword>
<dbReference type="PANTHER" id="PTHR32295:SF281">
    <property type="entry name" value="PROTEIN IQ-DOMAIN 31"/>
    <property type="match status" value="1"/>
</dbReference>
<dbReference type="PROSITE" id="PS50096">
    <property type="entry name" value="IQ"/>
    <property type="match status" value="2"/>
</dbReference>
<dbReference type="GO" id="GO:0005516">
    <property type="term" value="F:calmodulin binding"/>
    <property type="evidence" value="ECO:0007669"/>
    <property type="project" value="UniProtKB-KW"/>
</dbReference>
<feature type="region of interest" description="Disordered" evidence="4">
    <location>
        <begin position="125"/>
        <end position="148"/>
    </location>
</feature>
<protein>
    <recommendedName>
        <fullName evidence="6">DUF4005 domain-containing protein</fullName>
    </recommendedName>
</protein>
<feature type="compositionally biased region" description="Polar residues" evidence="4">
    <location>
        <begin position="557"/>
        <end position="568"/>
    </location>
</feature>
<dbReference type="InterPro" id="IPR025064">
    <property type="entry name" value="DUF4005"/>
</dbReference>
<feature type="compositionally biased region" description="Basic and acidic residues" evidence="4">
    <location>
        <begin position="432"/>
        <end position="444"/>
    </location>
</feature>
<evidence type="ECO:0000256" key="5">
    <source>
        <dbReference type="SAM" id="Phobius"/>
    </source>
</evidence>
<keyword evidence="5" id="KW-0472">Membrane</keyword>
<comment type="caution">
    <text evidence="7">The sequence shown here is derived from an EMBL/GenBank/DDBJ whole genome shotgun (WGS) entry which is preliminary data.</text>
</comment>
<dbReference type="AlphaFoldDB" id="A0A834ZMY9"/>
<dbReference type="Pfam" id="PF00612">
    <property type="entry name" value="IQ"/>
    <property type="match status" value="2"/>
</dbReference>
<name>A0A834ZMY9_TETSI</name>
<comment type="subunit">
    <text evidence="3">Binds to multiple calmodulin (CaM) in the presence of Ca(2+) and CaM-like proteins.</text>
</comment>
<keyword evidence="5" id="KW-1133">Transmembrane helix</keyword>
<dbReference type="PANTHER" id="PTHR32295">
    <property type="entry name" value="IQ-DOMAIN 5-RELATED"/>
    <property type="match status" value="1"/>
</dbReference>
<comment type="similarity">
    <text evidence="2">Belongs to the IQD family.</text>
</comment>
<gene>
    <name evidence="7" type="ORF">HHK36_007209</name>
</gene>
<evidence type="ECO:0000313" key="8">
    <source>
        <dbReference type="Proteomes" id="UP000655225"/>
    </source>
</evidence>
<dbReference type="InterPro" id="IPR000048">
    <property type="entry name" value="IQ_motif_EF-hand-BS"/>
</dbReference>
<feature type="compositionally biased region" description="Basic and acidic residues" evidence="4">
    <location>
        <begin position="633"/>
        <end position="649"/>
    </location>
</feature>
<feature type="region of interest" description="Disordered" evidence="4">
    <location>
        <begin position="345"/>
        <end position="656"/>
    </location>
</feature>
<dbReference type="CDD" id="cd23767">
    <property type="entry name" value="IQCD"/>
    <property type="match status" value="1"/>
</dbReference>
<accession>A0A834ZMY9</accession>
<feature type="transmembrane region" description="Helical" evidence="5">
    <location>
        <begin position="55"/>
        <end position="76"/>
    </location>
</feature>
<organism evidence="7 8">
    <name type="scientific">Tetracentron sinense</name>
    <name type="common">Spur-leaf</name>
    <dbReference type="NCBI Taxonomy" id="13715"/>
    <lineage>
        <taxon>Eukaryota</taxon>
        <taxon>Viridiplantae</taxon>
        <taxon>Streptophyta</taxon>
        <taxon>Embryophyta</taxon>
        <taxon>Tracheophyta</taxon>
        <taxon>Spermatophyta</taxon>
        <taxon>Magnoliopsida</taxon>
        <taxon>Trochodendrales</taxon>
        <taxon>Trochodendraceae</taxon>
        <taxon>Tetracentron</taxon>
    </lineage>
</organism>
<reference evidence="7 8" key="1">
    <citation type="submission" date="2020-04" db="EMBL/GenBank/DDBJ databases">
        <title>Plant Genome Project.</title>
        <authorList>
            <person name="Zhang R.-G."/>
        </authorList>
    </citation>
    <scope>NUCLEOTIDE SEQUENCE [LARGE SCALE GENOMIC DNA]</scope>
    <source>
        <strain evidence="7">YNK0</strain>
        <tissue evidence="7">Leaf</tissue>
    </source>
</reference>
<keyword evidence="5" id="KW-0812">Transmembrane</keyword>
<evidence type="ECO:0000256" key="1">
    <source>
        <dbReference type="ARBA" id="ARBA00022860"/>
    </source>
</evidence>
<evidence type="ECO:0000256" key="2">
    <source>
        <dbReference type="ARBA" id="ARBA00024341"/>
    </source>
</evidence>